<evidence type="ECO:0000313" key="8">
    <source>
        <dbReference type="EMBL" id="GLI28588.1"/>
    </source>
</evidence>
<dbReference type="InterPro" id="IPR002328">
    <property type="entry name" value="ADH_Zn_CS"/>
</dbReference>
<dbReference type="Pfam" id="PF08240">
    <property type="entry name" value="ADH_N"/>
    <property type="match status" value="1"/>
</dbReference>
<evidence type="ECO:0000256" key="5">
    <source>
        <dbReference type="ARBA" id="ARBA00023002"/>
    </source>
</evidence>
<dbReference type="Pfam" id="PF00107">
    <property type="entry name" value="ADH_zinc_N"/>
    <property type="match status" value="1"/>
</dbReference>
<reference evidence="8" key="1">
    <citation type="submission" date="2022-12" db="EMBL/GenBank/DDBJ databases">
        <title>Reference genome sequencing for broad-spectrum identification of bacterial and archaeal isolates by mass spectrometry.</title>
        <authorList>
            <person name="Sekiguchi Y."/>
            <person name="Tourlousse D.M."/>
        </authorList>
    </citation>
    <scope>NUCLEOTIDE SEQUENCE</scope>
    <source>
        <strain evidence="8">14</strain>
    </source>
</reference>
<keyword evidence="9" id="KW-1185">Reference proteome</keyword>
<dbReference type="SUPFAM" id="SSF50129">
    <property type="entry name" value="GroES-like"/>
    <property type="match status" value="1"/>
</dbReference>
<dbReference type="EMBL" id="BSDP01000001">
    <property type="protein sequence ID" value="GLI28588.1"/>
    <property type="molecule type" value="Genomic_DNA"/>
</dbReference>
<dbReference type="InterPro" id="IPR036291">
    <property type="entry name" value="NAD(P)-bd_dom_sf"/>
</dbReference>
<dbReference type="PANTHER" id="PTHR43350">
    <property type="entry name" value="NAD-DEPENDENT ALCOHOL DEHYDROGENASE"/>
    <property type="match status" value="1"/>
</dbReference>
<dbReference type="AlphaFoldDB" id="A0A9W6CU96"/>
<keyword evidence="4 6" id="KW-0862">Zinc</keyword>
<dbReference type="PANTHER" id="PTHR43350:SF21">
    <property type="entry name" value="S-NITROSOMYCOTHIOL REDUCTASE MSCR"/>
    <property type="match status" value="1"/>
</dbReference>
<evidence type="ECO:0000256" key="2">
    <source>
        <dbReference type="ARBA" id="ARBA00008072"/>
    </source>
</evidence>
<gene>
    <name evidence="8" type="ORF">ARHIZOSPH14_28300</name>
</gene>
<dbReference type="PROSITE" id="PS00059">
    <property type="entry name" value="ADH_ZINC"/>
    <property type="match status" value="1"/>
</dbReference>
<comment type="similarity">
    <text evidence="2 6">Belongs to the zinc-containing alcohol dehydrogenase family.</text>
</comment>
<comment type="caution">
    <text evidence="8">The sequence shown here is derived from an EMBL/GenBank/DDBJ whole genome shotgun (WGS) entry which is preliminary data.</text>
</comment>
<dbReference type="Proteomes" id="UP001144396">
    <property type="component" value="Unassembled WGS sequence"/>
</dbReference>
<comment type="cofactor">
    <cofactor evidence="1 6">
        <name>Zn(2+)</name>
        <dbReference type="ChEBI" id="CHEBI:29105"/>
    </cofactor>
</comment>
<dbReference type="SUPFAM" id="SSF51735">
    <property type="entry name" value="NAD(P)-binding Rossmann-fold domains"/>
    <property type="match status" value="1"/>
</dbReference>
<evidence type="ECO:0000256" key="4">
    <source>
        <dbReference type="ARBA" id="ARBA00022833"/>
    </source>
</evidence>
<dbReference type="Gene3D" id="3.40.50.720">
    <property type="entry name" value="NAD(P)-binding Rossmann-like Domain"/>
    <property type="match status" value="1"/>
</dbReference>
<feature type="domain" description="Enoyl reductase (ER)" evidence="7">
    <location>
        <begin position="9"/>
        <end position="361"/>
    </location>
</feature>
<dbReference type="InterPro" id="IPR013149">
    <property type="entry name" value="ADH-like_C"/>
</dbReference>
<evidence type="ECO:0000256" key="3">
    <source>
        <dbReference type="ARBA" id="ARBA00022723"/>
    </source>
</evidence>
<organism evidence="8 9">
    <name type="scientific">Agromyces rhizosphaerae</name>
    <dbReference type="NCBI Taxonomy" id="88374"/>
    <lineage>
        <taxon>Bacteria</taxon>
        <taxon>Bacillati</taxon>
        <taxon>Actinomycetota</taxon>
        <taxon>Actinomycetes</taxon>
        <taxon>Micrococcales</taxon>
        <taxon>Microbacteriaceae</taxon>
        <taxon>Agromyces</taxon>
    </lineage>
</organism>
<dbReference type="GO" id="GO:0016491">
    <property type="term" value="F:oxidoreductase activity"/>
    <property type="evidence" value="ECO:0007669"/>
    <property type="project" value="UniProtKB-KW"/>
</dbReference>
<evidence type="ECO:0000259" key="7">
    <source>
        <dbReference type="SMART" id="SM00829"/>
    </source>
</evidence>
<dbReference type="InterPro" id="IPR013154">
    <property type="entry name" value="ADH-like_N"/>
</dbReference>
<evidence type="ECO:0000313" key="9">
    <source>
        <dbReference type="Proteomes" id="UP001144396"/>
    </source>
</evidence>
<accession>A0A9W6CU96</accession>
<evidence type="ECO:0000256" key="6">
    <source>
        <dbReference type="RuleBase" id="RU361277"/>
    </source>
</evidence>
<dbReference type="SMART" id="SM00829">
    <property type="entry name" value="PKS_ER"/>
    <property type="match status" value="1"/>
</dbReference>
<sequence>MPTTTTTAAVLRDPEAPFSVEEVTLAELGPTDVLVRLAGVGFCHTDAVARGMASYVLPAILGHEGAGTVEAIGAEVDRVQVGDPVVLSFASCGACAQCLAGTPSYCVLFTALNMSARNMDGTTSATDADGAEVANRWFGQSSFAAHSIVDQRNVVVVDADVDLAAAAPLGCGIQTGAGTVLRAMGVQPGQSIVVFGAGAVGLAAVLAAKLAGAGDIVAVDLHESRLDLALELGATRVVRGDDRRLVDKIVGDGTGLDFALDTTGVGAVMEAAIESVGPGGQVVLVAASEAGLAVHPTQLTGKTISYVLEGAADPQEFIPYLIGQWRAGDFPFDRLITTYPFAEIDRAEQDAHAGTAIKPVLVLP</sequence>
<proteinExistence type="inferred from homology"/>
<dbReference type="Gene3D" id="3.90.180.10">
    <property type="entry name" value="Medium-chain alcohol dehydrogenases, catalytic domain"/>
    <property type="match status" value="1"/>
</dbReference>
<dbReference type="InterPro" id="IPR011032">
    <property type="entry name" value="GroES-like_sf"/>
</dbReference>
<evidence type="ECO:0000256" key="1">
    <source>
        <dbReference type="ARBA" id="ARBA00001947"/>
    </source>
</evidence>
<name>A0A9W6CU96_9MICO</name>
<dbReference type="CDD" id="cd08278">
    <property type="entry name" value="benzyl_alcohol_DH"/>
    <property type="match status" value="1"/>
</dbReference>
<protein>
    <submittedName>
        <fullName evidence="8">Alcohol dehydrogenase</fullName>
    </submittedName>
</protein>
<dbReference type="InterPro" id="IPR020843">
    <property type="entry name" value="ER"/>
</dbReference>
<keyword evidence="3 6" id="KW-0479">Metal-binding</keyword>
<dbReference type="GO" id="GO:0008270">
    <property type="term" value="F:zinc ion binding"/>
    <property type="evidence" value="ECO:0007669"/>
    <property type="project" value="InterPro"/>
</dbReference>
<dbReference type="RefSeq" id="WP_281886098.1">
    <property type="nucleotide sequence ID" value="NZ_BSDP01000001.1"/>
</dbReference>
<keyword evidence="5" id="KW-0560">Oxidoreductase</keyword>